<dbReference type="Proteomes" id="UP000887540">
    <property type="component" value="Unplaced"/>
</dbReference>
<reference evidence="2" key="1">
    <citation type="submission" date="2022-11" db="UniProtKB">
        <authorList>
            <consortium name="WormBaseParasite"/>
        </authorList>
    </citation>
    <scope>IDENTIFICATION</scope>
</reference>
<sequence>MGFVLAKIFDPPSPDTTCRDFWHIKGVIMDSQGPSEKIQRRPAGVLYVYDSRLIYKPRRCTCSRNAKQLQLKICDIQNVNDYNKFTSHNNGKTYSNHVIDVMFTDGPNSLHVGFITNDAEDISRRLNEICIKHRQKPKIFQFNSVDVEGVEIDLP</sequence>
<organism evidence="1 2">
    <name type="scientific">Acrobeloides nanus</name>
    <dbReference type="NCBI Taxonomy" id="290746"/>
    <lineage>
        <taxon>Eukaryota</taxon>
        <taxon>Metazoa</taxon>
        <taxon>Ecdysozoa</taxon>
        <taxon>Nematoda</taxon>
        <taxon>Chromadorea</taxon>
        <taxon>Rhabditida</taxon>
        <taxon>Tylenchina</taxon>
        <taxon>Cephalobomorpha</taxon>
        <taxon>Cephaloboidea</taxon>
        <taxon>Cephalobidae</taxon>
        <taxon>Acrobeloides</taxon>
    </lineage>
</organism>
<name>A0A914BV44_9BILA</name>
<protein>
    <submittedName>
        <fullName evidence="2">Uncharacterized protein</fullName>
    </submittedName>
</protein>
<dbReference type="WBParaSite" id="ACRNAN_Path_1065.g4087.t1">
    <property type="protein sequence ID" value="ACRNAN_Path_1065.g4087.t1"/>
    <property type="gene ID" value="ACRNAN_Path_1065.g4087"/>
</dbReference>
<keyword evidence="1" id="KW-1185">Reference proteome</keyword>
<evidence type="ECO:0000313" key="1">
    <source>
        <dbReference type="Proteomes" id="UP000887540"/>
    </source>
</evidence>
<dbReference type="AlphaFoldDB" id="A0A914BV44"/>
<proteinExistence type="predicted"/>
<accession>A0A914BV44</accession>
<evidence type="ECO:0000313" key="2">
    <source>
        <dbReference type="WBParaSite" id="ACRNAN_Path_1065.g4087.t1"/>
    </source>
</evidence>